<accession>A0A1F5PHA1</accession>
<feature type="transmembrane region" description="Helical" evidence="1">
    <location>
        <begin position="35"/>
        <end position="55"/>
    </location>
</feature>
<protein>
    <recommendedName>
        <fullName evidence="4">DUF1648 domain-containing protein</fullName>
    </recommendedName>
</protein>
<reference evidence="2 3" key="1">
    <citation type="journal article" date="2016" name="Nat. Commun.">
        <title>Thousands of microbial genomes shed light on interconnected biogeochemical processes in an aquifer system.</title>
        <authorList>
            <person name="Anantharaman K."/>
            <person name="Brown C.T."/>
            <person name="Hug L.A."/>
            <person name="Sharon I."/>
            <person name="Castelle C.J."/>
            <person name="Probst A.J."/>
            <person name="Thomas B.C."/>
            <person name="Singh A."/>
            <person name="Wilkins M.J."/>
            <person name="Karaoz U."/>
            <person name="Brodie E.L."/>
            <person name="Williams K.H."/>
            <person name="Hubbard S.S."/>
            <person name="Banfield J.F."/>
        </authorList>
    </citation>
    <scope>NUCLEOTIDE SEQUENCE [LARGE SCALE GENOMIC DNA]</scope>
</reference>
<keyword evidence="1" id="KW-0812">Transmembrane</keyword>
<dbReference type="EMBL" id="MFEO01000024">
    <property type="protein sequence ID" value="OGE89276.1"/>
    <property type="molecule type" value="Genomic_DNA"/>
</dbReference>
<proteinExistence type="predicted"/>
<comment type="caution">
    <text evidence="2">The sequence shown here is derived from an EMBL/GenBank/DDBJ whole genome shotgun (WGS) entry which is preliminary data.</text>
</comment>
<evidence type="ECO:0000256" key="1">
    <source>
        <dbReference type="SAM" id="Phobius"/>
    </source>
</evidence>
<gene>
    <name evidence="2" type="ORF">A2722_01385</name>
</gene>
<feature type="transmembrane region" description="Helical" evidence="1">
    <location>
        <begin position="67"/>
        <end position="90"/>
    </location>
</feature>
<evidence type="ECO:0008006" key="4">
    <source>
        <dbReference type="Google" id="ProtNLM"/>
    </source>
</evidence>
<dbReference type="Proteomes" id="UP000178377">
    <property type="component" value="Unassembled WGS sequence"/>
</dbReference>
<dbReference type="STRING" id="1817828.A2722_01385"/>
<organism evidence="2 3">
    <name type="scientific">Candidatus Doudnabacteria bacterium RIFCSPHIGHO2_01_FULL_50_11</name>
    <dbReference type="NCBI Taxonomy" id="1817828"/>
    <lineage>
        <taxon>Bacteria</taxon>
        <taxon>Candidatus Doudnaibacteriota</taxon>
    </lineage>
</organism>
<keyword evidence="1" id="KW-0472">Membrane</keyword>
<evidence type="ECO:0000313" key="2">
    <source>
        <dbReference type="EMBL" id="OGE89276.1"/>
    </source>
</evidence>
<name>A0A1F5PHA1_9BACT</name>
<feature type="transmembrane region" description="Helical" evidence="1">
    <location>
        <begin position="110"/>
        <end position="132"/>
    </location>
</feature>
<sequence length="134" mass="15241">MEYPDLQFSRSKIWKALASFFRNAFFIDPHNRYPLLAALFVNSILWVAILIKIHAENNPIPLHYNAFYGIQFVGPGLLFLQIPLVGLILLGLNSIIGRRVYVYDRFLSTVMCYGSALIQIILLLATISIIILNS</sequence>
<evidence type="ECO:0000313" key="3">
    <source>
        <dbReference type="Proteomes" id="UP000178377"/>
    </source>
</evidence>
<dbReference type="AlphaFoldDB" id="A0A1F5PHA1"/>
<keyword evidence="1" id="KW-1133">Transmembrane helix</keyword>